<evidence type="ECO:0000313" key="1">
    <source>
        <dbReference type="EMBL" id="MDH6064555.1"/>
    </source>
</evidence>
<dbReference type="AlphaFoldDB" id="A0AA43GZV6"/>
<protein>
    <recommendedName>
        <fullName evidence="3">Transposase</fullName>
    </recommendedName>
</protein>
<dbReference type="InterPro" id="IPR036388">
    <property type="entry name" value="WH-like_DNA-bd_sf"/>
</dbReference>
<evidence type="ECO:0000313" key="2">
    <source>
        <dbReference type="Proteomes" id="UP001159370"/>
    </source>
</evidence>
<organism evidence="1 2">
    <name type="scientific">Umezakia ovalisporum FSS-62</name>
    <dbReference type="NCBI Taxonomy" id="2971776"/>
    <lineage>
        <taxon>Bacteria</taxon>
        <taxon>Bacillati</taxon>
        <taxon>Cyanobacteriota</taxon>
        <taxon>Cyanophyceae</taxon>
        <taxon>Nostocales</taxon>
        <taxon>Nodulariaceae</taxon>
        <taxon>Umezakia</taxon>
    </lineage>
</organism>
<dbReference type="InterPro" id="IPR009057">
    <property type="entry name" value="Homeodomain-like_sf"/>
</dbReference>
<dbReference type="Proteomes" id="UP001159370">
    <property type="component" value="Unassembled WGS sequence"/>
</dbReference>
<dbReference type="RefSeq" id="WP_280649724.1">
    <property type="nucleotide sequence ID" value="NZ_JANQDL010000083.1"/>
</dbReference>
<dbReference type="Gene3D" id="1.10.10.10">
    <property type="entry name" value="Winged helix-like DNA-binding domain superfamily/Winged helix DNA-binding domain"/>
    <property type="match status" value="1"/>
</dbReference>
<gene>
    <name evidence="1" type="ORF">NWP23_12410</name>
</gene>
<name>A0AA43GZV6_9CYAN</name>
<dbReference type="EMBL" id="JANQDL010000083">
    <property type="protein sequence ID" value="MDH6064555.1"/>
    <property type="molecule type" value="Genomic_DNA"/>
</dbReference>
<evidence type="ECO:0008006" key="3">
    <source>
        <dbReference type="Google" id="ProtNLM"/>
    </source>
</evidence>
<dbReference type="GeneID" id="83683777"/>
<proteinExistence type="predicted"/>
<accession>A0AA43GZV6</accession>
<sequence length="54" mass="6316">MRAYSIDLREKIVKAYEEEDTSIRKVAARFGVAKSFVQKLLTMNRMQGRVQPKK</sequence>
<comment type="caution">
    <text evidence="1">The sequence shown here is derived from an EMBL/GenBank/DDBJ whole genome shotgun (WGS) entry which is preliminary data.</text>
</comment>
<dbReference type="SUPFAM" id="SSF46689">
    <property type="entry name" value="Homeodomain-like"/>
    <property type="match status" value="1"/>
</dbReference>
<reference evidence="1 2" key="1">
    <citation type="journal article" date="2023" name="J. Phycol.">
        <title>Chrysosporum ovalisporum is synonymous with the true-branching cyanobacterium Umezakia natans (Nostocales/Aphanizomenonaceae).</title>
        <authorList>
            <person name="McGregor G.B."/>
            <person name="Sendall B.C."/>
            <person name="Niiyama Y."/>
            <person name="Tuji A."/>
            <person name="Willis A."/>
        </authorList>
    </citation>
    <scope>NUCLEOTIDE SEQUENCE [LARGE SCALE GENOMIC DNA]</scope>
    <source>
        <strain evidence="1 2">FSS-62</strain>
    </source>
</reference>